<dbReference type="InterPro" id="IPR020945">
    <property type="entry name" value="DMSO/NO3_reduct_chaperone"/>
</dbReference>
<dbReference type="PANTHER" id="PTHR43680">
    <property type="entry name" value="NITRATE REDUCTASE MOLYBDENUM COFACTOR ASSEMBLY CHAPERONE"/>
    <property type="match status" value="1"/>
</dbReference>
<proteinExistence type="predicted"/>
<dbReference type="GO" id="GO:0051082">
    <property type="term" value="F:unfolded protein binding"/>
    <property type="evidence" value="ECO:0007669"/>
    <property type="project" value="InterPro"/>
</dbReference>
<dbReference type="GO" id="GO:0016530">
    <property type="term" value="F:metallochaperone activity"/>
    <property type="evidence" value="ECO:0007669"/>
    <property type="project" value="TreeGrafter"/>
</dbReference>
<dbReference type="RefSeq" id="WP_092998855.1">
    <property type="nucleotide sequence ID" value="NZ_FMWD01000012.1"/>
</dbReference>
<keyword evidence="3" id="KW-1185">Reference proteome</keyword>
<sequence length="240" mass="26618">MLTFKVLSLLLRYPSEEIHAALGEMPAVLEEEQLVPAPRQKALFALIEELQGMDVIAAQERYGELFDRGRKLSLHIFEHTHGESRDRGPAMVQLMSNYQECGFELAARELPDYVPLVLEFLAERPLEEAMEMLGEAMPVLTLVAARLHERGSRYAAVLDALESIAGAPEAADELRRKAAEEGPDEAIINMDKIWEEEAITFTHESALEGCGNKGAATTLEQPVQWDIGLRPTTPAPGSNR</sequence>
<reference evidence="2 3" key="1">
    <citation type="submission" date="2016-10" db="EMBL/GenBank/DDBJ databases">
        <authorList>
            <person name="de Groot N.N."/>
        </authorList>
    </citation>
    <scope>NUCLEOTIDE SEQUENCE [LARGE SCALE GENOMIC DNA]</scope>
    <source>
        <strain evidence="2 3">HLD2</strain>
    </source>
</reference>
<dbReference type="STRING" id="415747.SAMN03097708_03038"/>
<dbReference type="GO" id="GO:0042128">
    <property type="term" value="P:nitrate assimilation"/>
    <property type="evidence" value="ECO:0007669"/>
    <property type="project" value="UniProtKB-KW"/>
</dbReference>
<dbReference type="Pfam" id="PF02613">
    <property type="entry name" value="Nitrate_red_del"/>
    <property type="match status" value="1"/>
</dbReference>
<dbReference type="InterPro" id="IPR003765">
    <property type="entry name" value="NO3_reductase_chaperone_NarJ"/>
</dbReference>
<evidence type="ECO:0000313" key="2">
    <source>
        <dbReference type="EMBL" id="SCZ66871.1"/>
    </source>
</evidence>
<dbReference type="EMBL" id="FMWD01000012">
    <property type="protein sequence ID" value="SCZ66871.1"/>
    <property type="molecule type" value="Genomic_DNA"/>
</dbReference>
<dbReference type="Proteomes" id="UP000199648">
    <property type="component" value="Unassembled WGS sequence"/>
</dbReference>
<dbReference type="Gene3D" id="1.10.3480.10">
    <property type="entry name" value="TorD-like"/>
    <property type="match status" value="1"/>
</dbReference>
<accession>A0A1G5R055</accession>
<name>A0A1G5R055_9GAMM</name>
<protein>
    <submittedName>
        <fullName evidence="2">Respiratory nitrate reductase chaperone NarJ</fullName>
    </submittedName>
</protein>
<organism evidence="2 3">
    <name type="scientific">Thiohalomonas denitrificans</name>
    <dbReference type="NCBI Taxonomy" id="415747"/>
    <lineage>
        <taxon>Bacteria</taxon>
        <taxon>Pseudomonadati</taxon>
        <taxon>Pseudomonadota</taxon>
        <taxon>Gammaproteobacteria</taxon>
        <taxon>Thiohalomonadales</taxon>
        <taxon>Thiohalomonadaceae</taxon>
        <taxon>Thiohalomonas</taxon>
    </lineage>
</organism>
<evidence type="ECO:0000256" key="1">
    <source>
        <dbReference type="ARBA" id="ARBA00023063"/>
    </source>
</evidence>
<dbReference type="PANTHER" id="PTHR43680:SF2">
    <property type="entry name" value="NITRATE REDUCTASE MOLYBDENUM COFACTOR ASSEMBLY CHAPERONE NARJ"/>
    <property type="match status" value="1"/>
</dbReference>
<evidence type="ECO:0000313" key="3">
    <source>
        <dbReference type="Proteomes" id="UP000199648"/>
    </source>
</evidence>
<keyword evidence="1" id="KW-0534">Nitrate assimilation</keyword>
<dbReference type="SUPFAM" id="SSF89155">
    <property type="entry name" value="TorD-like"/>
    <property type="match status" value="1"/>
</dbReference>
<dbReference type="AlphaFoldDB" id="A0A1G5R055"/>
<dbReference type="InterPro" id="IPR036411">
    <property type="entry name" value="TorD-like_sf"/>
</dbReference>
<dbReference type="GO" id="GO:0051131">
    <property type="term" value="P:chaperone-mediated protein complex assembly"/>
    <property type="evidence" value="ECO:0007669"/>
    <property type="project" value="InterPro"/>
</dbReference>
<dbReference type="NCBIfam" id="TIGR00684">
    <property type="entry name" value="narJ"/>
    <property type="match status" value="1"/>
</dbReference>
<gene>
    <name evidence="2" type="ORF">SAMN03097708_03038</name>
</gene>
<dbReference type="OrthoDB" id="8478585at2"/>